<dbReference type="PRINTS" id="PR01346">
    <property type="entry name" value="HELNAPAPROT"/>
</dbReference>
<keyword evidence="5" id="KW-1185">Reference proteome</keyword>
<dbReference type="PANTHER" id="PTHR42932:SF3">
    <property type="entry name" value="DNA PROTECTION DURING STARVATION PROTEIN"/>
    <property type="match status" value="1"/>
</dbReference>
<proteinExistence type="inferred from homology"/>
<dbReference type="InterPro" id="IPR023188">
    <property type="entry name" value="DPS_DNA-bd_CS"/>
</dbReference>
<evidence type="ECO:0000259" key="3">
    <source>
        <dbReference type="Pfam" id="PF00210"/>
    </source>
</evidence>
<gene>
    <name evidence="4" type="ORF">CH365_09510</name>
</gene>
<dbReference type="Proteomes" id="UP000231843">
    <property type="component" value="Unassembled WGS sequence"/>
</dbReference>
<dbReference type="GO" id="GO:0016722">
    <property type="term" value="F:oxidoreductase activity, acting on metal ions"/>
    <property type="evidence" value="ECO:0007669"/>
    <property type="project" value="InterPro"/>
</dbReference>
<organism evidence="4 5">
    <name type="scientific">Leptospira neocaledonica</name>
    <dbReference type="NCBI Taxonomy" id="2023192"/>
    <lineage>
        <taxon>Bacteria</taxon>
        <taxon>Pseudomonadati</taxon>
        <taxon>Spirochaetota</taxon>
        <taxon>Spirochaetia</taxon>
        <taxon>Leptospirales</taxon>
        <taxon>Leptospiraceae</taxon>
        <taxon>Leptospira</taxon>
    </lineage>
</organism>
<evidence type="ECO:0000256" key="2">
    <source>
        <dbReference type="RuleBase" id="RU003875"/>
    </source>
</evidence>
<evidence type="ECO:0000256" key="1">
    <source>
        <dbReference type="ARBA" id="ARBA00009497"/>
    </source>
</evidence>
<dbReference type="InterPro" id="IPR009078">
    <property type="entry name" value="Ferritin-like_SF"/>
</dbReference>
<feature type="domain" description="Ferritin/DPS" evidence="3">
    <location>
        <begin position="18"/>
        <end position="155"/>
    </location>
</feature>
<name>A0A2M9ZY84_9LEPT</name>
<dbReference type="RefSeq" id="WP_020771404.1">
    <property type="nucleotide sequence ID" value="NZ_NPEA01000005.1"/>
</dbReference>
<dbReference type="PROSITE" id="PS00819">
    <property type="entry name" value="DPS_2"/>
    <property type="match status" value="1"/>
</dbReference>
<sequence length="155" mass="17607">MKPNIGIPEKDREAINQGLQKLLADTYFLYLKTHNYHWNVTGPLFNTLHLMFMTQYTELWNALDLVAERIRSLGYPAPGTYKAFSSLTSLKEEDGVPKAEDMLKNLVDGHEAVIRTARAILPSADSGGDEVTTDLLTQRLEIHEKTAWMLRSMLE</sequence>
<dbReference type="AlphaFoldDB" id="A0A2M9ZY84"/>
<protein>
    <submittedName>
        <fullName evidence="4">DNA starvation/stationary phase protection protein</fullName>
    </submittedName>
</protein>
<dbReference type="InterPro" id="IPR012347">
    <property type="entry name" value="Ferritin-like"/>
</dbReference>
<dbReference type="OrthoDB" id="9797023at2"/>
<dbReference type="Pfam" id="PF00210">
    <property type="entry name" value="Ferritin"/>
    <property type="match status" value="1"/>
</dbReference>
<dbReference type="InterPro" id="IPR008331">
    <property type="entry name" value="Ferritin_DPS_dom"/>
</dbReference>
<comment type="caution">
    <text evidence="4">The sequence shown here is derived from an EMBL/GenBank/DDBJ whole genome shotgun (WGS) entry which is preliminary data.</text>
</comment>
<dbReference type="EMBL" id="NPEA01000005">
    <property type="protein sequence ID" value="PJZ76990.1"/>
    <property type="molecule type" value="Genomic_DNA"/>
</dbReference>
<dbReference type="PIRSF" id="PIRSF005900">
    <property type="entry name" value="Dps"/>
    <property type="match status" value="1"/>
</dbReference>
<accession>A0A2M9ZY84</accession>
<dbReference type="GO" id="GO:0008199">
    <property type="term" value="F:ferric iron binding"/>
    <property type="evidence" value="ECO:0007669"/>
    <property type="project" value="InterPro"/>
</dbReference>
<dbReference type="PANTHER" id="PTHR42932">
    <property type="entry name" value="GENERAL STRESS PROTEIN 20U"/>
    <property type="match status" value="1"/>
</dbReference>
<evidence type="ECO:0000313" key="4">
    <source>
        <dbReference type="EMBL" id="PJZ76990.1"/>
    </source>
</evidence>
<comment type="similarity">
    <text evidence="1 2">Belongs to the Dps family.</text>
</comment>
<dbReference type="InterPro" id="IPR002177">
    <property type="entry name" value="DPS_DNA-bd"/>
</dbReference>
<dbReference type="CDD" id="cd01043">
    <property type="entry name" value="DPS"/>
    <property type="match status" value="1"/>
</dbReference>
<dbReference type="SUPFAM" id="SSF47240">
    <property type="entry name" value="Ferritin-like"/>
    <property type="match status" value="1"/>
</dbReference>
<reference evidence="4 5" key="1">
    <citation type="submission" date="2017-07" db="EMBL/GenBank/DDBJ databases">
        <title>Leptospira spp. isolated from tropical soils.</title>
        <authorList>
            <person name="Thibeaux R."/>
            <person name="Iraola G."/>
            <person name="Ferres I."/>
            <person name="Bierque E."/>
            <person name="Girault D."/>
            <person name="Soupe-Gilbert M.-E."/>
            <person name="Picardeau M."/>
            <person name="Goarant C."/>
        </authorList>
    </citation>
    <scope>NUCLEOTIDE SEQUENCE [LARGE SCALE GENOMIC DNA]</scope>
    <source>
        <strain evidence="4 5">ES4-C-A1</strain>
    </source>
</reference>
<evidence type="ECO:0000313" key="5">
    <source>
        <dbReference type="Proteomes" id="UP000231843"/>
    </source>
</evidence>
<dbReference type="Gene3D" id="1.20.1260.10">
    <property type="match status" value="1"/>
</dbReference>